<name>A0A9P8UTA2_9PEZI</name>
<dbReference type="PANTHER" id="PTHR20531:SF1">
    <property type="entry name" value="N-ALPHA-ACETYLTRANSFERASE 40"/>
    <property type="match status" value="1"/>
</dbReference>
<dbReference type="Pfam" id="PF00583">
    <property type="entry name" value="Acetyltransf_1"/>
    <property type="match status" value="1"/>
</dbReference>
<evidence type="ECO:0000256" key="3">
    <source>
        <dbReference type="ARBA" id="ARBA00008870"/>
    </source>
</evidence>
<dbReference type="GO" id="GO:0010485">
    <property type="term" value="F:histone H4 acetyltransferase activity"/>
    <property type="evidence" value="ECO:0007669"/>
    <property type="project" value="InterPro"/>
</dbReference>
<comment type="subcellular location">
    <subcellularLocation>
        <location evidence="2">Cytoplasm</location>
    </subcellularLocation>
    <subcellularLocation>
        <location evidence="1">Nucleus</location>
    </subcellularLocation>
</comment>
<evidence type="ECO:0000313" key="14">
    <source>
        <dbReference type="Proteomes" id="UP000758603"/>
    </source>
</evidence>
<evidence type="ECO:0000259" key="12">
    <source>
        <dbReference type="PROSITE" id="PS51186"/>
    </source>
</evidence>
<dbReference type="InterPro" id="IPR000182">
    <property type="entry name" value="GNAT_dom"/>
</dbReference>
<dbReference type="GeneID" id="70131068"/>
<sequence length="214" mass="24591">MGSNATVVDPIEETWTKTDEQFISEYLKPSNDHDWRQWVHSKTQEECTITLAQAANMSLQDLKSCLALIEESSKAHYEASSGGWNPRKKLTEMKEPEMRYIVVKNAAGDIRGFTSLMPTYEEREPVIYCYEIHLKPEMRGTGLGRHLMGFQESVAKHIQTVEKVMLTCFVKNTDAFEFYKRLGFGIDPISPEPRQLRHGKELAPNYVIMSKKVK</sequence>
<comment type="catalytic activity">
    <reaction evidence="10">
        <text>N-terminal L-seryl-[histone H2A] + acetyl-CoA = N-terminal N(alpha)-acetyl-L-seryl-[histone H2A] + CoA + H(+)</text>
        <dbReference type="Rhea" id="RHEA:50600"/>
        <dbReference type="Rhea" id="RHEA-COMP:12742"/>
        <dbReference type="Rhea" id="RHEA-COMP:12744"/>
        <dbReference type="ChEBI" id="CHEBI:15378"/>
        <dbReference type="ChEBI" id="CHEBI:57287"/>
        <dbReference type="ChEBI" id="CHEBI:57288"/>
        <dbReference type="ChEBI" id="CHEBI:64738"/>
        <dbReference type="ChEBI" id="CHEBI:83690"/>
        <dbReference type="EC" id="2.3.1.257"/>
    </reaction>
</comment>
<evidence type="ECO:0000256" key="5">
    <source>
        <dbReference type="ARBA" id="ARBA00015043"/>
    </source>
</evidence>
<evidence type="ECO:0000256" key="11">
    <source>
        <dbReference type="ARBA" id="ARBA00049524"/>
    </source>
</evidence>
<dbReference type="CDD" id="cd04301">
    <property type="entry name" value="NAT_SF"/>
    <property type="match status" value="1"/>
</dbReference>
<dbReference type="AlphaFoldDB" id="A0A9P8UTA2"/>
<evidence type="ECO:0000256" key="2">
    <source>
        <dbReference type="ARBA" id="ARBA00004496"/>
    </source>
</evidence>
<dbReference type="GO" id="GO:1990189">
    <property type="term" value="F:protein N-terminal-serine acetyltransferase activity"/>
    <property type="evidence" value="ECO:0007669"/>
    <property type="project" value="UniProtKB-EC"/>
</dbReference>
<comment type="similarity">
    <text evidence="3">Belongs to the acetyltransferase family. NAA40 subfamily.</text>
</comment>
<evidence type="ECO:0000256" key="1">
    <source>
        <dbReference type="ARBA" id="ARBA00004123"/>
    </source>
</evidence>
<dbReference type="InterPro" id="IPR016181">
    <property type="entry name" value="Acyl_CoA_acyltransferase"/>
</dbReference>
<evidence type="ECO:0000256" key="6">
    <source>
        <dbReference type="ARBA" id="ARBA00022490"/>
    </source>
</evidence>
<dbReference type="EC" id="2.3.1.257" evidence="4"/>
<evidence type="ECO:0000256" key="10">
    <source>
        <dbReference type="ARBA" id="ARBA00047821"/>
    </source>
</evidence>
<dbReference type="GO" id="GO:0043998">
    <property type="term" value="F:histone H2A acetyltransferase activity"/>
    <property type="evidence" value="ECO:0007669"/>
    <property type="project" value="InterPro"/>
</dbReference>
<evidence type="ECO:0000256" key="7">
    <source>
        <dbReference type="ARBA" id="ARBA00022679"/>
    </source>
</evidence>
<accession>A0A9P8UTA2</accession>
<protein>
    <recommendedName>
        <fullName evidence="5">N-alpha-acetyltransferase 40</fullName>
        <ecNumber evidence="4">2.3.1.257</ecNumber>
    </recommendedName>
</protein>
<dbReference type="SUPFAM" id="SSF55729">
    <property type="entry name" value="Acyl-CoA N-acyltransferases (Nat)"/>
    <property type="match status" value="1"/>
</dbReference>
<keyword evidence="14" id="KW-1185">Reference proteome</keyword>
<dbReference type="RefSeq" id="XP_045962145.1">
    <property type="nucleotide sequence ID" value="XM_046102176.1"/>
</dbReference>
<evidence type="ECO:0000256" key="8">
    <source>
        <dbReference type="ARBA" id="ARBA00023242"/>
    </source>
</evidence>
<keyword evidence="9" id="KW-0012">Acyltransferase</keyword>
<dbReference type="EMBL" id="JAGPXC010000002">
    <property type="protein sequence ID" value="KAH6657911.1"/>
    <property type="molecule type" value="Genomic_DNA"/>
</dbReference>
<feature type="domain" description="N-acetyltransferase" evidence="12">
    <location>
        <begin position="49"/>
        <end position="214"/>
    </location>
</feature>
<comment type="caution">
    <text evidence="13">The sequence shown here is derived from an EMBL/GenBank/DDBJ whole genome shotgun (WGS) entry which is preliminary data.</text>
</comment>
<keyword evidence="8" id="KW-0539">Nucleus</keyword>
<evidence type="ECO:0000256" key="4">
    <source>
        <dbReference type="ARBA" id="ARBA00012950"/>
    </source>
</evidence>
<dbReference type="Proteomes" id="UP000758603">
    <property type="component" value="Unassembled WGS sequence"/>
</dbReference>
<dbReference type="GO" id="GO:0005737">
    <property type="term" value="C:cytoplasm"/>
    <property type="evidence" value="ECO:0007669"/>
    <property type="project" value="UniProtKB-SubCell"/>
</dbReference>
<gene>
    <name evidence="13" type="ORF">BKA67DRAFT_556711</name>
</gene>
<comment type="catalytic activity">
    <reaction evidence="11">
        <text>N-terminal L-seryl-[histone H4] + acetyl-CoA = N-terminal N(alpha)-acetyl-L-seryl-[histone H4] + CoA + H(+)</text>
        <dbReference type="Rhea" id="RHEA:50596"/>
        <dbReference type="Rhea" id="RHEA-COMP:12740"/>
        <dbReference type="Rhea" id="RHEA-COMP:12743"/>
        <dbReference type="ChEBI" id="CHEBI:15378"/>
        <dbReference type="ChEBI" id="CHEBI:57287"/>
        <dbReference type="ChEBI" id="CHEBI:57288"/>
        <dbReference type="ChEBI" id="CHEBI:64738"/>
        <dbReference type="ChEBI" id="CHEBI:83690"/>
        <dbReference type="EC" id="2.3.1.257"/>
    </reaction>
</comment>
<dbReference type="Gene3D" id="3.40.630.30">
    <property type="match status" value="1"/>
</dbReference>
<evidence type="ECO:0000256" key="9">
    <source>
        <dbReference type="ARBA" id="ARBA00023315"/>
    </source>
</evidence>
<dbReference type="PROSITE" id="PS51186">
    <property type="entry name" value="GNAT"/>
    <property type="match status" value="1"/>
</dbReference>
<evidence type="ECO:0000313" key="13">
    <source>
        <dbReference type="EMBL" id="KAH6657911.1"/>
    </source>
</evidence>
<keyword evidence="6" id="KW-0963">Cytoplasm</keyword>
<keyword evidence="7" id="KW-0808">Transferase</keyword>
<reference evidence="13" key="1">
    <citation type="journal article" date="2021" name="Nat. Commun.">
        <title>Genetic determinants of endophytism in the Arabidopsis root mycobiome.</title>
        <authorList>
            <person name="Mesny F."/>
            <person name="Miyauchi S."/>
            <person name="Thiergart T."/>
            <person name="Pickel B."/>
            <person name="Atanasova L."/>
            <person name="Karlsson M."/>
            <person name="Huettel B."/>
            <person name="Barry K.W."/>
            <person name="Haridas S."/>
            <person name="Chen C."/>
            <person name="Bauer D."/>
            <person name="Andreopoulos W."/>
            <person name="Pangilinan J."/>
            <person name="LaButti K."/>
            <person name="Riley R."/>
            <person name="Lipzen A."/>
            <person name="Clum A."/>
            <person name="Drula E."/>
            <person name="Henrissat B."/>
            <person name="Kohler A."/>
            <person name="Grigoriev I.V."/>
            <person name="Martin F.M."/>
            <person name="Hacquard S."/>
        </authorList>
    </citation>
    <scope>NUCLEOTIDE SEQUENCE</scope>
    <source>
        <strain evidence="13">MPI-SDFR-AT-0073</strain>
    </source>
</reference>
<dbReference type="InterPro" id="IPR039949">
    <property type="entry name" value="NAA40"/>
</dbReference>
<proteinExistence type="inferred from homology"/>
<dbReference type="PANTHER" id="PTHR20531">
    <property type="entry name" value="N-ALPHA-ACETYLTRANSFERASE 40"/>
    <property type="match status" value="1"/>
</dbReference>
<organism evidence="13 14">
    <name type="scientific">Truncatella angustata</name>
    <dbReference type="NCBI Taxonomy" id="152316"/>
    <lineage>
        <taxon>Eukaryota</taxon>
        <taxon>Fungi</taxon>
        <taxon>Dikarya</taxon>
        <taxon>Ascomycota</taxon>
        <taxon>Pezizomycotina</taxon>
        <taxon>Sordariomycetes</taxon>
        <taxon>Xylariomycetidae</taxon>
        <taxon>Amphisphaeriales</taxon>
        <taxon>Sporocadaceae</taxon>
        <taxon>Truncatella</taxon>
    </lineage>
</organism>
<dbReference type="GO" id="GO:0005634">
    <property type="term" value="C:nucleus"/>
    <property type="evidence" value="ECO:0007669"/>
    <property type="project" value="UniProtKB-SubCell"/>
</dbReference>
<dbReference type="OrthoDB" id="424551at2759"/>